<accession>A0A7C9RS98</accession>
<keyword evidence="3" id="KW-1185">Reference proteome</keyword>
<proteinExistence type="predicted"/>
<evidence type="ECO:0000313" key="3">
    <source>
        <dbReference type="Proteomes" id="UP000481360"/>
    </source>
</evidence>
<dbReference type="RefSeq" id="WP_166046781.1">
    <property type="nucleotide sequence ID" value="NZ_JAAMPJ010000004.1"/>
</dbReference>
<feature type="transmembrane region" description="Helical" evidence="1">
    <location>
        <begin position="54"/>
        <end position="77"/>
    </location>
</feature>
<organism evidence="2 3">
    <name type="scientific">Lentzea alba</name>
    <dbReference type="NCBI Taxonomy" id="2714351"/>
    <lineage>
        <taxon>Bacteria</taxon>
        <taxon>Bacillati</taxon>
        <taxon>Actinomycetota</taxon>
        <taxon>Actinomycetes</taxon>
        <taxon>Pseudonocardiales</taxon>
        <taxon>Pseudonocardiaceae</taxon>
        <taxon>Lentzea</taxon>
    </lineage>
</organism>
<dbReference type="AlphaFoldDB" id="A0A7C9RS98"/>
<dbReference type="EMBL" id="JAAMPJ010000004">
    <property type="protein sequence ID" value="NGY60803.1"/>
    <property type="molecule type" value="Genomic_DNA"/>
</dbReference>
<name>A0A7C9RS98_9PSEU</name>
<comment type="caution">
    <text evidence="2">The sequence shown here is derived from an EMBL/GenBank/DDBJ whole genome shotgun (WGS) entry which is preliminary data.</text>
</comment>
<evidence type="ECO:0000313" key="2">
    <source>
        <dbReference type="EMBL" id="NGY60803.1"/>
    </source>
</evidence>
<keyword evidence="1" id="KW-1133">Transmembrane helix</keyword>
<feature type="transmembrane region" description="Helical" evidence="1">
    <location>
        <begin position="111"/>
        <end position="139"/>
    </location>
</feature>
<evidence type="ECO:0008006" key="4">
    <source>
        <dbReference type="Google" id="ProtNLM"/>
    </source>
</evidence>
<gene>
    <name evidence="2" type="ORF">G7043_17880</name>
</gene>
<protein>
    <recommendedName>
        <fullName evidence="4">Tryptophan-associated transmembrane protein (Trp_oprn_chp)</fullName>
    </recommendedName>
</protein>
<keyword evidence="1" id="KW-0472">Membrane</keyword>
<reference evidence="2 3" key="1">
    <citation type="submission" date="2020-03" db="EMBL/GenBank/DDBJ databases">
        <title>Isolation and identification of active actinomycetes.</title>
        <authorList>
            <person name="Sun X."/>
        </authorList>
    </citation>
    <scope>NUCLEOTIDE SEQUENCE [LARGE SCALE GENOMIC DNA]</scope>
    <source>
        <strain evidence="2 3">NEAU-D13</strain>
    </source>
</reference>
<sequence>MRSAVGAAIAAGIMAVGLVTSIVGTFLPWLKSGSTTRDSYEVLSLRDLAGLDGVAGSVVTSIWVGLTPLAMVVVALYVVRFRRFAACVGLLFGTISGTVALLATVQGDSKGALVGISIAGPVVTLAGAVLTIVGAITVLTSNRRSAVITGGNP</sequence>
<feature type="transmembrane region" description="Helical" evidence="1">
    <location>
        <begin position="84"/>
        <end position="105"/>
    </location>
</feature>
<dbReference type="Proteomes" id="UP000481360">
    <property type="component" value="Unassembled WGS sequence"/>
</dbReference>
<evidence type="ECO:0000256" key="1">
    <source>
        <dbReference type="SAM" id="Phobius"/>
    </source>
</evidence>
<keyword evidence="1" id="KW-0812">Transmembrane</keyword>
<feature type="transmembrane region" description="Helical" evidence="1">
    <location>
        <begin position="7"/>
        <end position="30"/>
    </location>
</feature>